<dbReference type="Gene3D" id="3.30.390.30">
    <property type="match status" value="1"/>
</dbReference>
<comment type="similarity">
    <text evidence="1">Belongs to the class-I pyridine nucleotide-disulfide oxidoreductase family.</text>
</comment>
<dbReference type="InterPro" id="IPR016156">
    <property type="entry name" value="FAD/NAD-linked_Rdtase_dimer_sf"/>
</dbReference>
<dbReference type="PATRIC" id="fig|880071.3.peg.671"/>
<feature type="disulfide bond" description="Redox-active" evidence="6">
    <location>
        <begin position="41"/>
        <end position="46"/>
    </location>
</feature>
<evidence type="ECO:0000259" key="7">
    <source>
        <dbReference type="Pfam" id="PF02852"/>
    </source>
</evidence>
<dbReference type="Pfam" id="PF02852">
    <property type="entry name" value="Pyr_redox_dim"/>
    <property type="match status" value="1"/>
</dbReference>
<keyword evidence="10" id="KW-1185">Reference proteome</keyword>
<dbReference type="eggNOG" id="COG1249">
    <property type="taxonomic scope" value="Bacteria"/>
</dbReference>
<dbReference type="Gene3D" id="3.50.50.60">
    <property type="entry name" value="FAD/NAD(P)-binding domain"/>
    <property type="match status" value="2"/>
</dbReference>
<dbReference type="GO" id="GO:0050660">
    <property type="term" value="F:flavin adenine dinucleotide binding"/>
    <property type="evidence" value="ECO:0007669"/>
    <property type="project" value="TreeGrafter"/>
</dbReference>
<keyword evidence="9" id="KW-0670">Pyruvate</keyword>
<protein>
    <submittedName>
        <fullName evidence="9">Pyruvate/2-oxoglutarate dehydrogenase complex, dihydrolipoamide dehydrogenase component</fullName>
    </submittedName>
</protein>
<accession>I4AGS8</accession>
<dbReference type="InterPro" id="IPR036188">
    <property type="entry name" value="FAD/NAD-bd_sf"/>
</dbReference>
<dbReference type="InterPro" id="IPR001100">
    <property type="entry name" value="Pyr_nuc-diS_OxRdtase"/>
</dbReference>
<evidence type="ECO:0000313" key="10">
    <source>
        <dbReference type="Proteomes" id="UP000006054"/>
    </source>
</evidence>
<evidence type="ECO:0000256" key="1">
    <source>
        <dbReference type="ARBA" id="ARBA00007532"/>
    </source>
</evidence>
<keyword evidence="2" id="KW-0285">Flavoprotein</keyword>
<feature type="binding site" evidence="5">
    <location>
        <position position="114"/>
    </location>
    <ligand>
        <name>FAD</name>
        <dbReference type="ChEBI" id="CHEBI:57692"/>
    </ligand>
</feature>
<evidence type="ECO:0000256" key="5">
    <source>
        <dbReference type="PIRSR" id="PIRSR000350-3"/>
    </source>
</evidence>
<dbReference type="InterPro" id="IPR023753">
    <property type="entry name" value="FAD/NAD-binding_dom"/>
</dbReference>
<dbReference type="STRING" id="880071.Fleli_0702"/>
<feature type="domain" description="Pyridine nucleotide-disulphide oxidoreductase dimerisation" evidence="7">
    <location>
        <begin position="346"/>
        <end position="456"/>
    </location>
</feature>
<comment type="cofactor">
    <cofactor evidence="5">
        <name>FAD</name>
        <dbReference type="ChEBI" id="CHEBI:57692"/>
    </cofactor>
    <text evidence="5">Binds 1 FAD per subunit.</text>
</comment>
<feature type="binding site" evidence="5">
    <location>
        <begin position="178"/>
        <end position="185"/>
    </location>
    <ligand>
        <name>NAD(+)</name>
        <dbReference type="ChEBI" id="CHEBI:57540"/>
    </ligand>
</feature>
<dbReference type="Pfam" id="PF07992">
    <property type="entry name" value="Pyr_redox_2"/>
    <property type="match status" value="1"/>
</dbReference>
<keyword evidence="3 5" id="KW-0274">FAD</keyword>
<evidence type="ECO:0000256" key="2">
    <source>
        <dbReference type="ARBA" id="ARBA00022630"/>
    </source>
</evidence>
<dbReference type="OrthoDB" id="9800167at2"/>
<evidence type="ECO:0000256" key="6">
    <source>
        <dbReference type="PIRSR" id="PIRSR000350-4"/>
    </source>
</evidence>
<dbReference type="PIRSF" id="PIRSF000350">
    <property type="entry name" value="Mercury_reductase_MerA"/>
    <property type="match status" value="1"/>
</dbReference>
<dbReference type="PRINTS" id="PR00368">
    <property type="entry name" value="FADPNR"/>
</dbReference>
<feature type="binding site" evidence="5">
    <location>
        <position position="50"/>
    </location>
    <ligand>
        <name>FAD</name>
        <dbReference type="ChEBI" id="CHEBI:57692"/>
    </ligand>
</feature>
<dbReference type="AlphaFoldDB" id="I4AGS8"/>
<dbReference type="PANTHER" id="PTHR43014:SF2">
    <property type="entry name" value="MERCURIC REDUCTASE"/>
    <property type="match status" value="1"/>
</dbReference>
<evidence type="ECO:0000256" key="4">
    <source>
        <dbReference type="PIRSR" id="PIRSR000350-2"/>
    </source>
</evidence>
<dbReference type="SUPFAM" id="SSF51905">
    <property type="entry name" value="FAD/NAD(P)-binding domain"/>
    <property type="match status" value="1"/>
</dbReference>
<sequence length="464" mass="52223">MKTYDAIIIGTGQAGVPLATKFANEGKKVAIIEKNKIGGTCVNNGCTPTKTYVASARRAFVAKNSKDLGIETKDVKVNLKKIKERKDEIIANTHIGIKKLFSGLENLDFYQGEGSFLSENSIEIKTENGKNKKIEGKQIFINVGGKTIIPKEYQKIDYLTNTSILELEEVPKHLIILGAGYIGLEFSQVFARFGSKVTVLQQNERFLKKEDKDVADEIKKVLEKESITIHTNAQNIKVVQKEKINISFEKDGKEQKIKGSHILISVGRKPNTKNLNLEKAGVKTDERGYIKVNQHFQTNKKHIFALGDCNGKGAFTHTAYNDFEIVRDFIFGKQKRKLADRIQCYAMFIDPPLSRVGINEEQAKQQMKEDKDLKIVQAFRPMKYVARAKEKGETDGMMKILINEKTQKILGATFLGISADETIHGVIDIMYANKSYKTIRDAVHIHPTVSELIPTMLENLKELK</sequence>
<feature type="binding site" evidence="5">
    <location>
        <position position="267"/>
    </location>
    <ligand>
        <name>NAD(+)</name>
        <dbReference type="ChEBI" id="CHEBI:57540"/>
    </ligand>
</feature>
<dbReference type="EMBL" id="CP003345">
    <property type="protein sequence ID" value="AFM03163.1"/>
    <property type="molecule type" value="Genomic_DNA"/>
</dbReference>
<dbReference type="Proteomes" id="UP000006054">
    <property type="component" value="Chromosome"/>
</dbReference>
<keyword evidence="5" id="KW-0520">NAD</keyword>
<dbReference type="GO" id="GO:0003955">
    <property type="term" value="F:NAD(P)H dehydrogenase (quinone) activity"/>
    <property type="evidence" value="ECO:0007669"/>
    <property type="project" value="TreeGrafter"/>
</dbReference>
<dbReference type="HOGENOM" id="CLU_016755_1_2_10"/>
<dbReference type="SUPFAM" id="SSF55424">
    <property type="entry name" value="FAD/NAD-linked reductases, dimerisation (C-terminal) domain"/>
    <property type="match status" value="1"/>
</dbReference>
<evidence type="ECO:0000256" key="3">
    <source>
        <dbReference type="ARBA" id="ARBA00022827"/>
    </source>
</evidence>
<dbReference type="PANTHER" id="PTHR43014">
    <property type="entry name" value="MERCURIC REDUCTASE"/>
    <property type="match status" value="1"/>
</dbReference>
<feature type="binding site" evidence="5">
    <location>
        <position position="308"/>
    </location>
    <ligand>
        <name>FAD</name>
        <dbReference type="ChEBI" id="CHEBI:57692"/>
    </ligand>
</feature>
<dbReference type="KEGG" id="fli:Fleli_0702"/>
<feature type="active site" description="Proton acceptor" evidence="4">
    <location>
        <position position="446"/>
    </location>
</feature>
<feature type="domain" description="FAD/NAD(P)-binding" evidence="8">
    <location>
        <begin position="4"/>
        <end position="320"/>
    </location>
</feature>
<reference evidence="10" key="1">
    <citation type="submission" date="2012-06" db="EMBL/GenBank/DDBJ databases">
        <title>The complete genome of Flexibacter litoralis DSM 6794.</title>
        <authorList>
            <person name="Lucas S."/>
            <person name="Copeland A."/>
            <person name="Lapidus A."/>
            <person name="Glavina del Rio T."/>
            <person name="Dalin E."/>
            <person name="Tice H."/>
            <person name="Bruce D."/>
            <person name="Goodwin L."/>
            <person name="Pitluck S."/>
            <person name="Peters L."/>
            <person name="Ovchinnikova G."/>
            <person name="Lu M."/>
            <person name="Kyrpides N."/>
            <person name="Mavromatis K."/>
            <person name="Ivanova N."/>
            <person name="Brettin T."/>
            <person name="Detter J.C."/>
            <person name="Han C."/>
            <person name="Larimer F."/>
            <person name="Land M."/>
            <person name="Hauser L."/>
            <person name="Markowitz V."/>
            <person name="Cheng J.-F."/>
            <person name="Hugenholtz P."/>
            <person name="Woyke T."/>
            <person name="Wu D."/>
            <person name="Spring S."/>
            <person name="Lang E."/>
            <person name="Kopitz M."/>
            <person name="Brambilla E."/>
            <person name="Klenk H.-P."/>
            <person name="Eisen J.A."/>
        </authorList>
    </citation>
    <scope>NUCLEOTIDE SEQUENCE [LARGE SCALE GENOMIC DNA]</scope>
    <source>
        <strain evidence="10">ATCC 23117 / DSM 6794 / NBRC 15988 / NCIMB 1366 / Sio-4</strain>
    </source>
</reference>
<evidence type="ECO:0000313" key="9">
    <source>
        <dbReference type="EMBL" id="AFM03163.1"/>
    </source>
</evidence>
<gene>
    <name evidence="9" type="ordered locus">Fleli_0702</name>
</gene>
<evidence type="ECO:0000259" key="8">
    <source>
        <dbReference type="Pfam" id="PF07992"/>
    </source>
</evidence>
<dbReference type="PRINTS" id="PR00411">
    <property type="entry name" value="PNDRDTASEI"/>
</dbReference>
<organism evidence="9 10">
    <name type="scientific">Bernardetia litoralis (strain ATCC 23117 / DSM 6794 / NBRC 15988 / NCIMB 1366 / Fx l1 / Sio-4)</name>
    <name type="common">Flexibacter litoralis</name>
    <dbReference type="NCBI Taxonomy" id="880071"/>
    <lineage>
        <taxon>Bacteria</taxon>
        <taxon>Pseudomonadati</taxon>
        <taxon>Bacteroidota</taxon>
        <taxon>Cytophagia</taxon>
        <taxon>Cytophagales</taxon>
        <taxon>Bernardetiaceae</taxon>
        <taxon>Bernardetia</taxon>
    </lineage>
</organism>
<dbReference type="RefSeq" id="WP_014796622.1">
    <property type="nucleotide sequence ID" value="NC_018018.1"/>
</dbReference>
<proteinExistence type="inferred from homology"/>
<dbReference type="InterPro" id="IPR004099">
    <property type="entry name" value="Pyr_nucl-diS_OxRdtase_dimer"/>
</dbReference>
<name>I4AGS8_BERLS</name>
<keyword evidence="5" id="KW-0547">Nucleotide-binding</keyword>